<feature type="signal peptide" evidence="1">
    <location>
        <begin position="1"/>
        <end position="20"/>
    </location>
</feature>
<protein>
    <submittedName>
        <fullName evidence="3">PQQ-dependent sugar dehydrogenase</fullName>
    </submittedName>
</protein>
<evidence type="ECO:0000256" key="1">
    <source>
        <dbReference type="SAM" id="SignalP"/>
    </source>
</evidence>
<dbReference type="InterPro" id="IPR011041">
    <property type="entry name" value="Quinoprot_gluc/sorb_DH_b-prop"/>
</dbReference>
<evidence type="ECO:0000313" key="4">
    <source>
        <dbReference type="Proteomes" id="UP000253370"/>
    </source>
</evidence>
<dbReference type="Gene3D" id="2.120.10.30">
    <property type="entry name" value="TolB, C-terminal domain"/>
    <property type="match status" value="1"/>
</dbReference>
<feature type="domain" description="Glucose/Sorbosone dehydrogenase" evidence="2">
    <location>
        <begin position="44"/>
        <end position="369"/>
    </location>
</feature>
<accession>A0A365U8U7</accession>
<gene>
    <name evidence="3" type="ORF">DRV85_10520</name>
</gene>
<dbReference type="Proteomes" id="UP000253370">
    <property type="component" value="Unassembled WGS sequence"/>
</dbReference>
<sequence>MRRLLFAAALVALAAGPGQAAEPAGRIETQAGPAEVTMIADGFRVPWALDFLPEGGLLVTERGGALWRVAPDGTREQIGGLPDIAAWGQGGLLDVMLPRDFAESREVFLTYSTPMGLFGRQSGTAVAVGRLAEGALTLTDLRVLFEMEPGSTEGRHYGSRLVEAPDGTILFSIGDRGDRPEAQNLATHIGAVLRIARDGSVPEDNPFTNVAGAQPEIWSYGHRNPQGMALDLEGRLWAHEHGARGGDEINLIEPGVNYGWPVISYGTHYSGAPIGEGTAKPGMAQPAFYWDPSIAPSGMVFYSGALWPEWRGQIFAGSLNSDFIARLGGEPLEELERIRGPQTGRIRDVMEGPDGALWFLSETDGAVYRMAPAADG</sequence>
<dbReference type="RefSeq" id="WP_113289410.1">
    <property type="nucleotide sequence ID" value="NZ_QNTQ01000008.1"/>
</dbReference>
<reference evidence="3 4" key="1">
    <citation type="submission" date="2018-07" db="EMBL/GenBank/DDBJ databases">
        <title>Rhodosalinus sp. strain E84T genomic sequence and assembly.</title>
        <authorList>
            <person name="Liu Z.-W."/>
            <person name="Lu D.-C."/>
        </authorList>
    </citation>
    <scope>NUCLEOTIDE SEQUENCE [LARGE SCALE GENOMIC DNA]</scope>
    <source>
        <strain evidence="3 4">E84</strain>
    </source>
</reference>
<keyword evidence="4" id="KW-1185">Reference proteome</keyword>
<evidence type="ECO:0000313" key="3">
    <source>
        <dbReference type="EMBL" id="RBI85082.1"/>
    </source>
</evidence>
<dbReference type="PANTHER" id="PTHR19328">
    <property type="entry name" value="HEDGEHOG-INTERACTING PROTEIN"/>
    <property type="match status" value="1"/>
</dbReference>
<comment type="caution">
    <text evidence="3">The sequence shown here is derived from an EMBL/GenBank/DDBJ whole genome shotgun (WGS) entry which is preliminary data.</text>
</comment>
<keyword evidence="1" id="KW-0732">Signal</keyword>
<dbReference type="SUPFAM" id="SSF50952">
    <property type="entry name" value="Soluble quinoprotein glucose dehydrogenase"/>
    <property type="match status" value="1"/>
</dbReference>
<dbReference type="OrthoDB" id="9770043at2"/>
<dbReference type="Pfam" id="PF07995">
    <property type="entry name" value="GSDH"/>
    <property type="match status" value="1"/>
</dbReference>
<name>A0A365U8U7_9RHOB</name>
<organism evidence="3 4">
    <name type="scientific">Rhodosalinus halophilus</name>
    <dbReference type="NCBI Taxonomy" id="2259333"/>
    <lineage>
        <taxon>Bacteria</taxon>
        <taxon>Pseudomonadati</taxon>
        <taxon>Pseudomonadota</taxon>
        <taxon>Alphaproteobacteria</taxon>
        <taxon>Rhodobacterales</taxon>
        <taxon>Paracoccaceae</taxon>
        <taxon>Rhodosalinus</taxon>
    </lineage>
</organism>
<proteinExistence type="predicted"/>
<feature type="chain" id="PRO_5017067542" evidence="1">
    <location>
        <begin position="21"/>
        <end position="376"/>
    </location>
</feature>
<dbReference type="EMBL" id="QNTQ01000008">
    <property type="protein sequence ID" value="RBI85082.1"/>
    <property type="molecule type" value="Genomic_DNA"/>
</dbReference>
<dbReference type="InterPro" id="IPR011042">
    <property type="entry name" value="6-blade_b-propeller_TolB-like"/>
</dbReference>
<evidence type="ECO:0000259" key="2">
    <source>
        <dbReference type="Pfam" id="PF07995"/>
    </source>
</evidence>
<dbReference type="PANTHER" id="PTHR19328:SF75">
    <property type="entry name" value="ALDOSE SUGAR DEHYDROGENASE YLII"/>
    <property type="match status" value="1"/>
</dbReference>
<dbReference type="InterPro" id="IPR012938">
    <property type="entry name" value="Glc/Sorbosone_DH"/>
</dbReference>
<dbReference type="AlphaFoldDB" id="A0A365U8U7"/>